<evidence type="ECO:0000256" key="4">
    <source>
        <dbReference type="ARBA" id="ARBA00022741"/>
    </source>
</evidence>
<dbReference type="Gene3D" id="3.90.740.10">
    <property type="entry name" value="Valyl/Leucyl/Isoleucyl-tRNA synthetase, editing domain"/>
    <property type="match status" value="1"/>
</dbReference>
<evidence type="ECO:0000256" key="6">
    <source>
        <dbReference type="ARBA" id="ARBA00022917"/>
    </source>
</evidence>
<evidence type="ECO:0000259" key="10">
    <source>
        <dbReference type="Pfam" id="PF00133"/>
    </source>
</evidence>
<sequence>MSTVKLDYVREYEIAIQKEWAEKKVFEMDANDDTVETKDKYMATFPYPYMNGRLHIGHVFTITKAEFMCQYQRLKGKRVLFPFAFHCTGMPIKVCADKLKKEMELYGNPPVFPDPSTVEENKPAAAAVKEDPLQFKAKKTKALAKGGGMSYQWKIMQSLGISDEEIPKFADSAYWLNYFPPHCENDLKQLGVGVDWRRSFITTDVNQYYDSFVRWQFETLKDLGKVKYGKRYSIWSTIDDQQCADHERAQGEGVAPQNYTLIKLQVIDPVPEVLKPIADSGKKIYLVPGTLRPETMYGQTNCWILPEGKYGAFEMANGDVFVCTERSVRNMAYQQLTHAKGQYKTLATFKGADILGAALKAPLAVNPVVYVLPMLSIDENKGTGVVTSVPSDSPDDYASLQDLKLKAPLRAKFGIKDEWVLPFEVIPIIDIPGYSNTSAVKAYTDLNIKSQNDRVLLDQAKDITYTKGFNEGIMMVGEYAGKKVSDVKKTIKDELIKNGEAVEYSEPAGKVVSRSGDECVVALSDQWYINYGEDDMEWKNKTLNVLSQLETFGPETKKKFEYSLGWLNQWACSRSFGLGTKLPWDEKFLIESLSDSTIYMAFYTIAHHLQGDVNGTKPGISNIKPEQLNRAVWDFILLDKPYPENCSIPKEKLEVLKKEFNYWYPVDLRVSGIDLVQNHLSFFLYTHAAIFNDKQQPQAIRANGFVNLNGEKMSKSTGNFLTLYDSIKQYSSDGTRIALADAGDGIDDANFVNKTAESALLKIHTQNLWIKEALDNIDQYVQGKPDRIQDIVFDSEMNRIIAGAEQAYENTQFREALHLVFFDLQNVRDQYKTATLDQMNKSLILKFIEIQALLIFPIAPHFAQHIWTMLGKGSILDARFPVAGPIDYEALRKNQYIHNTIYNFRMKLQLYNKLKLKGKPPGTKVVPDASTIFISKSYPKWQYETLTYLQSIYDEKTKSFTKDNNAISEDLKKNEDIKPQFKHVMGFVASLLQDVKTQGKEAIQTTTSFDEAELLNQNLDYICKTLEIPTFDVKEYTPEAAAAAGGKTNVVPVPGKPTYNVV</sequence>
<accession>A0A8J4PWQ4</accession>
<dbReference type="CDD" id="cd07959">
    <property type="entry name" value="Anticodon_Ia_Leu_AEc"/>
    <property type="match status" value="1"/>
</dbReference>
<keyword evidence="5 9" id="KW-0067">ATP-binding</keyword>
<dbReference type="FunFam" id="3.90.740.10:FF:000001">
    <property type="entry name" value="Leucine--tRNA ligase, cytoplasmic"/>
    <property type="match status" value="1"/>
</dbReference>
<keyword evidence="14" id="KW-1185">Reference proteome</keyword>
<evidence type="ECO:0000259" key="11">
    <source>
        <dbReference type="Pfam" id="PF08264"/>
    </source>
</evidence>
<dbReference type="Pfam" id="PF24810">
    <property type="entry name" value="RBD_LARS1"/>
    <property type="match status" value="1"/>
</dbReference>
<dbReference type="InterPro" id="IPR055416">
    <property type="entry name" value="RBD_LARS1"/>
</dbReference>
<evidence type="ECO:0000256" key="8">
    <source>
        <dbReference type="ARBA" id="ARBA00030520"/>
    </source>
</evidence>
<dbReference type="GO" id="GO:0002161">
    <property type="term" value="F:aminoacyl-tRNA deacylase activity"/>
    <property type="evidence" value="ECO:0007669"/>
    <property type="project" value="InterPro"/>
</dbReference>
<keyword evidence="4 9" id="KW-0547">Nucleotide-binding</keyword>
<evidence type="ECO:0000256" key="9">
    <source>
        <dbReference type="RuleBase" id="RU363035"/>
    </source>
</evidence>
<protein>
    <recommendedName>
        <fullName evidence="2">leucine--tRNA ligase</fullName>
        <ecNumber evidence="2">6.1.1.4</ecNumber>
    </recommendedName>
    <alternativeName>
        <fullName evidence="8">Leucyl-tRNA synthetase</fullName>
    </alternativeName>
</protein>
<dbReference type="GO" id="GO:0006429">
    <property type="term" value="P:leucyl-tRNA aminoacylation"/>
    <property type="evidence" value="ECO:0007669"/>
    <property type="project" value="InterPro"/>
</dbReference>
<dbReference type="SUPFAM" id="SSF50677">
    <property type="entry name" value="ValRS/IleRS/LeuRS editing domain"/>
    <property type="match status" value="1"/>
</dbReference>
<comment type="caution">
    <text evidence="13">The sequence shown here is derived from an EMBL/GenBank/DDBJ whole genome shotgun (WGS) entry which is preliminary data.</text>
</comment>
<dbReference type="InterPro" id="IPR002300">
    <property type="entry name" value="aa-tRNA-synth_Ia"/>
</dbReference>
<evidence type="ECO:0000256" key="2">
    <source>
        <dbReference type="ARBA" id="ARBA00013164"/>
    </source>
</evidence>
<dbReference type="OrthoDB" id="10249672at2759"/>
<feature type="domain" description="Methionyl/Valyl/Leucyl/Isoleucyl-tRNA synthetase anticodon-binding" evidence="11">
    <location>
        <begin position="793"/>
        <end position="917"/>
    </location>
</feature>
<dbReference type="Pfam" id="PF08264">
    <property type="entry name" value="Anticodon_1"/>
    <property type="match status" value="1"/>
</dbReference>
<dbReference type="PANTHER" id="PTHR45794:SF1">
    <property type="entry name" value="LEUCINE--TRNA LIGASE, CYTOPLASMIC"/>
    <property type="match status" value="1"/>
</dbReference>
<gene>
    <name evidence="13" type="ORF">CYY_003453</name>
</gene>
<evidence type="ECO:0000256" key="7">
    <source>
        <dbReference type="ARBA" id="ARBA00023146"/>
    </source>
</evidence>
<dbReference type="InterPro" id="IPR009080">
    <property type="entry name" value="tRNAsynth_Ia_anticodon-bd"/>
</dbReference>
<dbReference type="EMBL" id="AJWJ01000108">
    <property type="protein sequence ID" value="KAF2075235.1"/>
    <property type="molecule type" value="Genomic_DNA"/>
</dbReference>
<dbReference type="Proteomes" id="UP000695562">
    <property type="component" value="Unassembled WGS sequence"/>
</dbReference>
<organism evidence="13 14">
    <name type="scientific">Polysphondylium violaceum</name>
    <dbReference type="NCBI Taxonomy" id="133409"/>
    <lineage>
        <taxon>Eukaryota</taxon>
        <taxon>Amoebozoa</taxon>
        <taxon>Evosea</taxon>
        <taxon>Eumycetozoa</taxon>
        <taxon>Dictyostelia</taxon>
        <taxon>Dictyosteliales</taxon>
        <taxon>Dictyosteliaceae</taxon>
        <taxon>Polysphondylium</taxon>
    </lineage>
</organism>
<dbReference type="InterPro" id="IPR009008">
    <property type="entry name" value="Val/Leu/Ile-tRNA-synth_edit"/>
</dbReference>
<dbReference type="InterPro" id="IPR004493">
    <property type="entry name" value="Leu-tRNA-synth_Ia_arc/euk"/>
</dbReference>
<dbReference type="InterPro" id="IPR013155">
    <property type="entry name" value="M/V/L/I-tRNA-synth_anticd-bd"/>
</dbReference>
<feature type="domain" description="Leucine--tRNA ligase RagD-binding" evidence="12">
    <location>
        <begin position="934"/>
        <end position="1007"/>
    </location>
</feature>
<dbReference type="PANTHER" id="PTHR45794">
    <property type="entry name" value="LEUCYL-TRNA SYNTHETASE"/>
    <property type="match status" value="1"/>
</dbReference>
<dbReference type="GO" id="GO:0005524">
    <property type="term" value="F:ATP binding"/>
    <property type="evidence" value="ECO:0007669"/>
    <property type="project" value="UniProtKB-KW"/>
</dbReference>
<dbReference type="Gene3D" id="3.40.50.620">
    <property type="entry name" value="HUPs"/>
    <property type="match status" value="1"/>
</dbReference>
<dbReference type="GO" id="GO:0004823">
    <property type="term" value="F:leucine-tRNA ligase activity"/>
    <property type="evidence" value="ECO:0007669"/>
    <property type="project" value="UniProtKB-EC"/>
</dbReference>
<evidence type="ECO:0000313" key="13">
    <source>
        <dbReference type="EMBL" id="KAF2075235.1"/>
    </source>
</evidence>
<name>A0A8J4PWQ4_9MYCE</name>
<dbReference type="InterPro" id="IPR001412">
    <property type="entry name" value="aa-tRNA-synth_I_CS"/>
</dbReference>
<reference evidence="13" key="1">
    <citation type="submission" date="2020-01" db="EMBL/GenBank/DDBJ databases">
        <title>Development of genomics and gene disruption for Polysphondylium violaceum indicates a role for the polyketide synthase stlB in stalk morphogenesis.</title>
        <authorList>
            <person name="Narita B."/>
            <person name="Kawabe Y."/>
            <person name="Kin K."/>
            <person name="Saito T."/>
            <person name="Gibbs R."/>
            <person name="Kuspa A."/>
            <person name="Muzny D."/>
            <person name="Queller D."/>
            <person name="Richards S."/>
            <person name="Strassman J."/>
            <person name="Sucgang R."/>
            <person name="Worley K."/>
            <person name="Schaap P."/>
        </authorList>
    </citation>
    <scope>NUCLEOTIDE SEQUENCE</scope>
    <source>
        <strain evidence="13">QSvi11</strain>
    </source>
</reference>
<dbReference type="Gene3D" id="1.10.730.10">
    <property type="entry name" value="Isoleucyl-tRNA Synthetase, Domain 1"/>
    <property type="match status" value="1"/>
</dbReference>
<dbReference type="InterPro" id="IPR014729">
    <property type="entry name" value="Rossmann-like_a/b/a_fold"/>
</dbReference>
<keyword evidence="7 9" id="KW-0030">Aminoacyl-tRNA synthetase</keyword>
<feature type="domain" description="Aminoacyl-tRNA synthetase class Ia" evidence="10">
    <location>
        <begin position="175"/>
        <end position="749"/>
    </location>
</feature>
<evidence type="ECO:0000256" key="3">
    <source>
        <dbReference type="ARBA" id="ARBA00022598"/>
    </source>
</evidence>
<evidence type="ECO:0000256" key="1">
    <source>
        <dbReference type="ARBA" id="ARBA00005594"/>
    </source>
</evidence>
<dbReference type="PROSITE" id="PS00178">
    <property type="entry name" value="AA_TRNA_LIGASE_I"/>
    <property type="match status" value="1"/>
</dbReference>
<dbReference type="EC" id="6.1.1.4" evidence="2"/>
<feature type="domain" description="Aminoacyl-tRNA synthetase class Ia" evidence="10">
    <location>
        <begin position="16"/>
        <end position="98"/>
    </location>
</feature>
<evidence type="ECO:0000259" key="12">
    <source>
        <dbReference type="Pfam" id="PF24810"/>
    </source>
</evidence>
<dbReference type="NCBIfam" id="TIGR00395">
    <property type="entry name" value="leuS_arch"/>
    <property type="match status" value="1"/>
</dbReference>
<keyword evidence="3 9" id="KW-0436">Ligase</keyword>
<evidence type="ECO:0000313" key="14">
    <source>
        <dbReference type="Proteomes" id="UP000695562"/>
    </source>
</evidence>
<keyword evidence="6 9" id="KW-0648">Protein biosynthesis</keyword>
<dbReference type="Pfam" id="PF00133">
    <property type="entry name" value="tRNA-synt_1"/>
    <property type="match status" value="2"/>
</dbReference>
<dbReference type="AlphaFoldDB" id="A0A8J4PWQ4"/>
<evidence type="ECO:0000256" key="5">
    <source>
        <dbReference type="ARBA" id="ARBA00022840"/>
    </source>
</evidence>
<comment type="similarity">
    <text evidence="1 9">Belongs to the class-I aminoacyl-tRNA synthetase family.</text>
</comment>
<dbReference type="SUPFAM" id="SSF52374">
    <property type="entry name" value="Nucleotidylyl transferase"/>
    <property type="match status" value="1"/>
</dbReference>
<dbReference type="SUPFAM" id="SSF47323">
    <property type="entry name" value="Anticodon-binding domain of a subclass of class I aminoacyl-tRNA synthetases"/>
    <property type="match status" value="1"/>
</dbReference>
<proteinExistence type="inferred from homology"/>